<dbReference type="AlphaFoldDB" id="A0A3B3ZCK1"/>
<evidence type="ECO:0000313" key="2">
    <source>
        <dbReference type="Ensembl" id="ENSPMGP00000002350.1"/>
    </source>
</evidence>
<evidence type="ECO:0000259" key="1">
    <source>
        <dbReference type="Pfam" id="PF25530"/>
    </source>
</evidence>
<protein>
    <recommendedName>
        <fullName evidence="1">SWAP70 N-terminal EF-hand domain-containing protein</fullName>
    </recommendedName>
</protein>
<dbReference type="InterPro" id="IPR057836">
    <property type="entry name" value="EF-hand_SWAP70_N"/>
</dbReference>
<reference evidence="2" key="2">
    <citation type="submission" date="2025-09" db="UniProtKB">
        <authorList>
            <consortium name="Ensembl"/>
        </authorList>
    </citation>
    <scope>IDENTIFICATION</scope>
</reference>
<dbReference type="GO" id="GO:0005634">
    <property type="term" value="C:nucleus"/>
    <property type="evidence" value="ECO:0007669"/>
    <property type="project" value="TreeGrafter"/>
</dbReference>
<sequence>MIGSLEELLKCIWHAFTALDVDHRGKVSKSQLKVLSVNLCEVMKISFDPRGLENHFKGDESGPLSNQGYMHYLSNYILNKVQDNFNILELFKFCWTLCYKKNICVRDLHISHDNAFKVWCIFNMLSESKYPLYIVAQEIEYLLKMLTSAMGDIWSGRDFAGYDLKMDLPDTKSLTVWKLIELVGMHFFKNKSAQTLSTAINEVFEELILGILKQVSHATFQI</sequence>
<keyword evidence="3" id="KW-1185">Reference proteome</keyword>
<feature type="domain" description="SWAP70 N-terminal EF-hand" evidence="1">
    <location>
        <begin position="2"/>
        <end position="95"/>
    </location>
</feature>
<dbReference type="Ensembl" id="ENSPMGT00000002491.1">
    <property type="protein sequence ID" value="ENSPMGP00000002350.1"/>
    <property type="gene ID" value="ENSPMGG00000002073.1"/>
</dbReference>
<dbReference type="SUPFAM" id="SSF47473">
    <property type="entry name" value="EF-hand"/>
    <property type="match status" value="1"/>
</dbReference>
<dbReference type="InterPro" id="IPR011992">
    <property type="entry name" value="EF-hand-dom_pair"/>
</dbReference>
<dbReference type="STRING" id="409849.ENSPMGP00000002350"/>
<evidence type="ECO:0000313" key="3">
    <source>
        <dbReference type="Proteomes" id="UP000261520"/>
    </source>
</evidence>
<dbReference type="PANTHER" id="PTHR14383">
    <property type="entry name" value="SWAP-70 RECOMBINASE"/>
    <property type="match status" value="1"/>
</dbReference>
<dbReference type="GO" id="GO:0005737">
    <property type="term" value="C:cytoplasm"/>
    <property type="evidence" value="ECO:0007669"/>
    <property type="project" value="TreeGrafter"/>
</dbReference>
<accession>A0A3B3ZCK1</accession>
<dbReference type="Proteomes" id="UP000261520">
    <property type="component" value="Unplaced"/>
</dbReference>
<dbReference type="PANTHER" id="PTHR14383:SF6">
    <property type="entry name" value="SWITCH-ASSOCIATED PROTEIN 70"/>
    <property type="match status" value="1"/>
</dbReference>
<name>A0A3B3ZCK1_9GOBI</name>
<dbReference type="Pfam" id="PF25530">
    <property type="entry name" value="EF-hand_SWAP70_N"/>
    <property type="match status" value="1"/>
</dbReference>
<organism evidence="2 3">
    <name type="scientific">Periophthalmus magnuspinnatus</name>
    <dbReference type="NCBI Taxonomy" id="409849"/>
    <lineage>
        <taxon>Eukaryota</taxon>
        <taxon>Metazoa</taxon>
        <taxon>Chordata</taxon>
        <taxon>Craniata</taxon>
        <taxon>Vertebrata</taxon>
        <taxon>Euteleostomi</taxon>
        <taxon>Actinopterygii</taxon>
        <taxon>Neopterygii</taxon>
        <taxon>Teleostei</taxon>
        <taxon>Neoteleostei</taxon>
        <taxon>Acanthomorphata</taxon>
        <taxon>Gobiaria</taxon>
        <taxon>Gobiiformes</taxon>
        <taxon>Gobioidei</taxon>
        <taxon>Gobiidae</taxon>
        <taxon>Oxudercinae</taxon>
        <taxon>Periophthalmus</taxon>
    </lineage>
</organism>
<reference evidence="2" key="1">
    <citation type="submission" date="2025-08" db="UniProtKB">
        <authorList>
            <consortium name="Ensembl"/>
        </authorList>
    </citation>
    <scope>IDENTIFICATION</scope>
</reference>
<proteinExistence type="predicted"/>